<sequence length="111" mass="12957">MKQLKRLVLLISCLFLLQIVQGEKHGTVSSAQERLVKSTYPGIKDLSFGEKQQRFFYRTKALNDFHEQCFFVSSIRIRSHYVFIRSHYKGYTQSYISVAVSLNHWRGPPTA</sequence>
<proteinExistence type="predicted"/>
<organism evidence="1 2">
    <name type="scientific">Chitinophaga oryziterrae</name>
    <dbReference type="NCBI Taxonomy" id="1031224"/>
    <lineage>
        <taxon>Bacteria</taxon>
        <taxon>Pseudomonadati</taxon>
        <taxon>Bacteroidota</taxon>
        <taxon>Chitinophagia</taxon>
        <taxon>Chitinophagales</taxon>
        <taxon>Chitinophagaceae</taxon>
        <taxon>Chitinophaga</taxon>
    </lineage>
</organism>
<dbReference type="AlphaFoldDB" id="A0A6N8JHI4"/>
<comment type="caution">
    <text evidence="1">The sequence shown here is derived from an EMBL/GenBank/DDBJ whole genome shotgun (WGS) entry which is preliminary data.</text>
</comment>
<dbReference type="Proteomes" id="UP000468388">
    <property type="component" value="Unassembled WGS sequence"/>
</dbReference>
<evidence type="ECO:0000313" key="2">
    <source>
        <dbReference type="Proteomes" id="UP000468388"/>
    </source>
</evidence>
<name>A0A6N8JHI4_9BACT</name>
<gene>
    <name evidence="1" type="ORF">GO495_27820</name>
</gene>
<dbReference type="OrthoDB" id="670787at2"/>
<accession>A0A6N8JHI4</accession>
<keyword evidence="2" id="KW-1185">Reference proteome</keyword>
<dbReference type="RefSeq" id="WP_157303229.1">
    <property type="nucleotide sequence ID" value="NZ_BAAAZB010000036.1"/>
</dbReference>
<dbReference type="EMBL" id="WRXO01000011">
    <property type="protein sequence ID" value="MVT44434.1"/>
    <property type="molecule type" value="Genomic_DNA"/>
</dbReference>
<evidence type="ECO:0000313" key="1">
    <source>
        <dbReference type="EMBL" id="MVT44434.1"/>
    </source>
</evidence>
<reference evidence="1 2" key="1">
    <citation type="submission" date="2019-12" db="EMBL/GenBank/DDBJ databases">
        <title>The draft genomic sequence of strain Chitinophaga oryziterrae JCM 16595.</title>
        <authorList>
            <person name="Zhang X."/>
        </authorList>
    </citation>
    <scope>NUCLEOTIDE SEQUENCE [LARGE SCALE GENOMIC DNA]</scope>
    <source>
        <strain evidence="1 2">JCM 16595</strain>
    </source>
</reference>
<protein>
    <submittedName>
        <fullName evidence="1">Uncharacterized protein</fullName>
    </submittedName>
</protein>